<keyword evidence="3" id="KW-0677">Repeat</keyword>
<dbReference type="SUPFAM" id="SSF57625">
    <property type="entry name" value="Invertebrate chitin-binding proteins"/>
    <property type="match status" value="3"/>
</dbReference>
<evidence type="ECO:0000259" key="6">
    <source>
        <dbReference type="PROSITE" id="PS50940"/>
    </source>
</evidence>
<feature type="domain" description="Chitin-binding type-2" evidence="6">
    <location>
        <begin position="19"/>
        <end position="77"/>
    </location>
</feature>
<dbReference type="InterPro" id="IPR002557">
    <property type="entry name" value="Chitin-bd_dom"/>
</dbReference>
<dbReference type="SMART" id="SM00494">
    <property type="entry name" value="ChtBD2"/>
    <property type="match status" value="3"/>
</dbReference>
<evidence type="ECO:0000256" key="4">
    <source>
        <dbReference type="ARBA" id="ARBA00023157"/>
    </source>
</evidence>
<keyword evidence="4" id="KW-1015">Disulfide bond</keyword>
<sequence length="206" mass="22903">MKTTWYVAAALLLFAVSCECQCPDRNGKYPVPGQCDAYVECLDGIPYQRTCPDGLLFKDNYRRGYPCGYPQEVNCEGRAATQSPQPSGECPRKFGLFAIGGPNDCGTFMNCAHGKSHIQICPEGLAFNQDTLECDWPDLVPTCDAEAYLGFRCPDNLPESRHASGQCDKYFVCLNGRPRLLRCPSKEAFNPDTWSCEDARNVRNCV</sequence>
<dbReference type="Proteomes" id="UP000466442">
    <property type="component" value="Unassembled WGS sequence"/>
</dbReference>
<dbReference type="Gene3D" id="2.170.140.10">
    <property type="entry name" value="Chitin binding domain"/>
    <property type="match status" value="3"/>
</dbReference>
<dbReference type="OrthoDB" id="9991479at2759"/>
<dbReference type="PANTHER" id="PTHR23301">
    <property type="entry name" value="CHITIN BINDING PERITROPHIN-A"/>
    <property type="match status" value="1"/>
</dbReference>
<name>A0A6A4J1D6_APOLU</name>
<dbReference type="PROSITE" id="PS51257">
    <property type="entry name" value="PROKAR_LIPOPROTEIN"/>
    <property type="match status" value="1"/>
</dbReference>
<feature type="domain" description="Chitin-binding type-2" evidence="6">
    <location>
        <begin position="87"/>
        <end position="145"/>
    </location>
</feature>
<organism evidence="7 8">
    <name type="scientific">Apolygus lucorum</name>
    <name type="common">Small green plant bug</name>
    <name type="synonym">Lygocoris lucorum</name>
    <dbReference type="NCBI Taxonomy" id="248454"/>
    <lineage>
        <taxon>Eukaryota</taxon>
        <taxon>Metazoa</taxon>
        <taxon>Ecdysozoa</taxon>
        <taxon>Arthropoda</taxon>
        <taxon>Hexapoda</taxon>
        <taxon>Insecta</taxon>
        <taxon>Pterygota</taxon>
        <taxon>Neoptera</taxon>
        <taxon>Paraneoptera</taxon>
        <taxon>Hemiptera</taxon>
        <taxon>Heteroptera</taxon>
        <taxon>Panheteroptera</taxon>
        <taxon>Cimicomorpha</taxon>
        <taxon>Miridae</taxon>
        <taxon>Mirini</taxon>
        <taxon>Apolygus</taxon>
    </lineage>
</organism>
<evidence type="ECO:0000256" key="2">
    <source>
        <dbReference type="ARBA" id="ARBA00022729"/>
    </source>
</evidence>
<comment type="caution">
    <text evidence="7">The sequence shown here is derived from an EMBL/GenBank/DDBJ whole genome shotgun (WGS) entry which is preliminary data.</text>
</comment>
<accession>A0A6A4J1D6</accession>
<evidence type="ECO:0000256" key="5">
    <source>
        <dbReference type="ARBA" id="ARBA00023180"/>
    </source>
</evidence>
<proteinExistence type="predicted"/>
<feature type="domain" description="Chitin-binding type-2" evidence="6">
    <location>
        <begin position="150"/>
        <end position="206"/>
    </location>
</feature>
<dbReference type="PROSITE" id="PS50940">
    <property type="entry name" value="CHIT_BIND_II"/>
    <property type="match status" value="3"/>
</dbReference>
<dbReference type="GO" id="GO:0005576">
    <property type="term" value="C:extracellular region"/>
    <property type="evidence" value="ECO:0007669"/>
    <property type="project" value="InterPro"/>
</dbReference>
<evidence type="ECO:0000313" key="8">
    <source>
        <dbReference type="Proteomes" id="UP000466442"/>
    </source>
</evidence>
<dbReference type="GO" id="GO:0008061">
    <property type="term" value="F:chitin binding"/>
    <property type="evidence" value="ECO:0007669"/>
    <property type="project" value="UniProtKB-KW"/>
</dbReference>
<gene>
    <name evidence="7" type="ORF">GE061_012622</name>
</gene>
<evidence type="ECO:0000256" key="1">
    <source>
        <dbReference type="ARBA" id="ARBA00022669"/>
    </source>
</evidence>
<dbReference type="InterPro" id="IPR036508">
    <property type="entry name" value="Chitin-bd_dom_sf"/>
</dbReference>
<keyword evidence="5" id="KW-0325">Glycoprotein</keyword>
<dbReference type="Pfam" id="PF01607">
    <property type="entry name" value="CBM_14"/>
    <property type="match status" value="3"/>
</dbReference>
<reference evidence="7" key="1">
    <citation type="journal article" date="2021" name="Mol. Ecol. Resour.">
        <title>Apolygus lucorum genome provides insights into omnivorousness and mesophyll feeding.</title>
        <authorList>
            <person name="Liu Y."/>
            <person name="Liu H."/>
            <person name="Wang H."/>
            <person name="Huang T."/>
            <person name="Liu B."/>
            <person name="Yang B."/>
            <person name="Yin L."/>
            <person name="Li B."/>
            <person name="Zhang Y."/>
            <person name="Zhang S."/>
            <person name="Jiang F."/>
            <person name="Zhang X."/>
            <person name="Ren Y."/>
            <person name="Wang B."/>
            <person name="Wang S."/>
            <person name="Lu Y."/>
            <person name="Wu K."/>
            <person name="Fan W."/>
            <person name="Wang G."/>
        </authorList>
    </citation>
    <scope>NUCLEOTIDE SEQUENCE</scope>
    <source>
        <strain evidence="7">12Hb</strain>
    </source>
</reference>
<dbReference type="EMBL" id="WIXP02000004">
    <property type="protein sequence ID" value="KAF6212102.1"/>
    <property type="molecule type" value="Genomic_DNA"/>
</dbReference>
<dbReference type="PANTHER" id="PTHR23301:SF0">
    <property type="entry name" value="CHITIN-BINDING TYPE-2 DOMAIN-CONTAINING PROTEIN-RELATED"/>
    <property type="match status" value="1"/>
</dbReference>
<evidence type="ECO:0000256" key="3">
    <source>
        <dbReference type="ARBA" id="ARBA00022737"/>
    </source>
</evidence>
<protein>
    <recommendedName>
        <fullName evidence="6">Chitin-binding type-2 domain-containing protein</fullName>
    </recommendedName>
</protein>
<evidence type="ECO:0000313" key="7">
    <source>
        <dbReference type="EMBL" id="KAF6212102.1"/>
    </source>
</evidence>
<dbReference type="InterPro" id="IPR051940">
    <property type="entry name" value="Chitin_bind-dev_reg"/>
</dbReference>
<dbReference type="AlphaFoldDB" id="A0A6A4J1D6"/>
<keyword evidence="8" id="KW-1185">Reference proteome</keyword>
<keyword evidence="1" id="KW-0147">Chitin-binding</keyword>
<keyword evidence="2" id="KW-0732">Signal</keyword>